<keyword evidence="5" id="KW-1185">Reference proteome</keyword>
<protein>
    <submittedName>
        <fullName evidence="4">Aminoglycoside 6'-N-acetyltransferase</fullName>
    </submittedName>
</protein>
<dbReference type="OrthoDB" id="9814648at2"/>
<comment type="pathway">
    <text evidence="1">Siderophore biosynthesis.</text>
</comment>
<dbReference type="PANTHER" id="PTHR31438:SF1">
    <property type="entry name" value="LYSINE N-ACYLTRANSFERASE C17G9.06C-RELATED"/>
    <property type="match status" value="1"/>
</dbReference>
<dbReference type="AlphaFoldDB" id="A0A1H8X5M7"/>
<keyword evidence="4" id="KW-0808">Transferase</keyword>
<evidence type="ECO:0000256" key="2">
    <source>
        <dbReference type="ARBA" id="ARBA00023251"/>
    </source>
</evidence>
<reference evidence="5" key="1">
    <citation type="submission" date="2016-10" db="EMBL/GenBank/DDBJ databases">
        <authorList>
            <person name="Varghese N."/>
            <person name="Submissions S."/>
        </authorList>
    </citation>
    <scope>NUCLEOTIDE SEQUENCE [LARGE SCALE GENOMIC DNA]</scope>
    <source>
        <strain evidence="5">DSM 123</strain>
    </source>
</reference>
<accession>A0A1H8X5M7</accession>
<evidence type="ECO:0000256" key="1">
    <source>
        <dbReference type="ARBA" id="ARBA00004924"/>
    </source>
</evidence>
<evidence type="ECO:0000313" key="4">
    <source>
        <dbReference type="EMBL" id="SEP35199.1"/>
    </source>
</evidence>
<sequence length="161" mass="17952">MTGTYQFRPFTADDLPLMASWLKRPHMAEWWGDPEEQLAGLREDLDQPAMDQYLVITGGTPFAYMQCYRLTAWNDGFGPQPDGTRGIDQSIGDPEMINRGHGSAFIRQFTDALLAAGTPRIVTDPSPGNGRAIRCYEKAGFRRDRVVDTPDGPALLMVQET</sequence>
<dbReference type="InterPro" id="IPR019432">
    <property type="entry name" value="Acyltransferase_MbtK/IucB-like"/>
</dbReference>
<dbReference type="Gene3D" id="3.40.630.30">
    <property type="match status" value="1"/>
</dbReference>
<dbReference type="PROSITE" id="PS51186">
    <property type="entry name" value="GNAT"/>
    <property type="match status" value="1"/>
</dbReference>
<name>A0A1H8X5M7_9BRAD</name>
<dbReference type="PANTHER" id="PTHR31438">
    <property type="entry name" value="LYSINE N-ACYLTRANSFERASE C17G9.06C-RELATED"/>
    <property type="match status" value="1"/>
</dbReference>
<dbReference type="Proteomes" id="UP000199615">
    <property type="component" value="Unassembled WGS sequence"/>
</dbReference>
<proteinExistence type="predicted"/>
<dbReference type="InterPro" id="IPR016181">
    <property type="entry name" value="Acyl_CoA_acyltransferase"/>
</dbReference>
<dbReference type="InterPro" id="IPR000182">
    <property type="entry name" value="GNAT_dom"/>
</dbReference>
<dbReference type="GO" id="GO:0016410">
    <property type="term" value="F:N-acyltransferase activity"/>
    <property type="evidence" value="ECO:0007669"/>
    <property type="project" value="TreeGrafter"/>
</dbReference>
<dbReference type="GO" id="GO:0046677">
    <property type="term" value="P:response to antibiotic"/>
    <property type="evidence" value="ECO:0007669"/>
    <property type="project" value="UniProtKB-KW"/>
</dbReference>
<organism evidence="4 5">
    <name type="scientific">Rhodopseudomonas pseudopalustris</name>
    <dbReference type="NCBI Taxonomy" id="1513892"/>
    <lineage>
        <taxon>Bacteria</taxon>
        <taxon>Pseudomonadati</taxon>
        <taxon>Pseudomonadota</taxon>
        <taxon>Alphaproteobacteria</taxon>
        <taxon>Hyphomicrobiales</taxon>
        <taxon>Nitrobacteraceae</taxon>
        <taxon>Rhodopseudomonas</taxon>
    </lineage>
</organism>
<dbReference type="EMBL" id="FODT01000016">
    <property type="protein sequence ID" value="SEP35199.1"/>
    <property type="molecule type" value="Genomic_DNA"/>
</dbReference>
<dbReference type="SMART" id="SM01006">
    <property type="entry name" value="AlcB"/>
    <property type="match status" value="1"/>
</dbReference>
<feature type="domain" description="N-acetyltransferase" evidence="3">
    <location>
        <begin position="5"/>
        <end position="161"/>
    </location>
</feature>
<dbReference type="Pfam" id="PF13523">
    <property type="entry name" value="Acetyltransf_8"/>
    <property type="match status" value="1"/>
</dbReference>
<evidence type="ECO:0000313" key="5">
    <source>
        <dbReference type="Proteomes" id="UP000199615"/>
    </source>
</evidence>
<evidence type="ECO:0000259" key="3">
    <source>
        <dbReference type="PROSITE" id="PS51186"/>
    </source>
</evidence>
<keyword evidence="2" id="KW-0046">Antibiotic resistance</keyword>
<dbReference type="GO" id="GO:0019290">
    <property type="term" value="P:siderophore biosynthetic process"/>
    <property type="evidence" value="ECO:0007669"/>
    <property type="project" value="InterPro"/>
</dbReference>
<gene>
    <name evidence="4" type="ORF">SAMN05444123_11669</name>
</gene>
<dbReference type="SUPFAM" id="SSF55729">
    <property type="entry name" value="Acyl-CoA N-acyltransferases (Nat)"/>
    <property type="match status" value="1"/>
</dbReference>
<dbReference type="RefSeq" id="WP_092686221.1">
    <property type="nucleotide sequence ID" value="NZ_FODT01000016.1"/>
</dbReference>